<keyword evidence="3" id="KW-0804">Transcription</keyword>
<dbReference type="SUPFAM" id="SSF51306">
    <property type="entry name" value="LexA/Signal peptidase"/>
    <property type="match status" value="1"/>
</dbReference>
<name>A0A227P7M6_9FLAO</name>
<evidence type="ECO:0000259" key="4">
    <source>
        <dbReference type="Pfam" id="PF00717"/>
    </source>
</evidence>
<dbReference type="Pfam" id="PF00717">
    <property type="entry name" value="Peptidase_S24"/>
    <property type="match status" value="1"/>
</dbReference>
<gene>
    <name evidence="5" type="ORF">B0A64_12385</name>
</gene>
<evidence type="ECO:0000313" key="6">
    <source>
        <dbReference type="Proteomes" id="UP000214684"/>
    </source>
</evidence>
<dbReference type="PANTHER" id="PTHR40661:SF1">
    <property type="entry name" value="HTH CRO_C1-TYPE DOMAIN-CONTAINING PROTEIN"/>
    <property type="match status" value="1"/>
</dbReference>
<dbReference type="InterPro" id="IPR036286">
    <property type="entry name" value="LexA/Signal_pep-like_sf"/>
</dbReference>
<evidence type="ECO:0000313" key="5">
    <source>
        <dbReference type="EMBL" id="OXG05503.1"/>
    </source>
</evidence>
<dbReference type="InterPro" id="IPR015927">
    <property type="entry name" value="Peptidase_S24_S26A/B/C"/>
</dbReference>
<dbReference type="Gene3D" id="2.10.109.10">
    <property type="entry name" value="Umud Fragment, subunit A"/>
    <property type="match status" value="1"/>
</dbReference>
<dbReference type="EMBL" id="MUGS01000021">
    <property type="protein sequence ID" value="OXG05503.1"/>
    <property type="molecule type" value="Genomic_DNA"/>
</dbReference>
<evidence type="ECO:0000256" key="1">
    <source>
        <dbReference type="ARBA" id="ARBA00023015"/>
    </source>
</evidence>
<sequence>MADLQRVKIALKALISLGVAKNQEEVGKLLGYSNKSSFSQVINGIVNLPADFVDRLCRLNSTLNKDWIKTGNGNLLENSPDTNQGYNTDNTYHNPKESINTGYFRDHGLSLISPETMTAYNTGTKEITENTATQFLIPTFKGSDYLITVIGSSMYPKYNNGDIVACKHLSLNTFFQWNKVYVINTEQGILVKRICKSDKDDFVTIVSDNKDYDSFELAKTELLSIAIVTGVIRLE</sequence>
<keyword evidence="6" id="KW-1185">Reference proteome</keyword>
<dbReference type="RefSeq" id="WP_089479834.1">
    <property type="nucleotide sequence ID" value="NZ_MUGS01000021.1"/>
</dbReference>
<reference evidence="5 6" key="1">
    <citation type="submission" date="2016-11" db="EMBL/GenBank/DDBJ databases">
        <title>Whole genomes of Flavobacteriaceae.</title>
        <authorList>
            <person name="Stine C."/>
            <person name="Li C."/>
            <person name="Tadesse D."/>
        </authorList>
    </citation>
    <scope>NUCLEOTIDE SEQUENCE [LARGE SCALE GENOMIC DNA]</scope>
    <source>
        <strain evidence="5 6">DSM 24704</strain>
    </source>
</reference>
<dbReference type="GO" id="GO:0003677">
    <property type="term" value="F:DNA binding"/>
    <property type="evidence" value="ECO:0007669"/>
    <property type="project" value="UniProtKB-KW"/>
</dbReference>
<comment type="caution">
    <text evidence="5">The sequence shown here is derived from an EMBL/GenBank/DDBJ whole genome shotgun (WGS) entry which is preliminary data.</text>
</comment>
<accession>A0A227P7M6</accession>
<dbReference type="CDD" id="cd06529">
    <property type="entry name" value="S24_LexA-like"/>
    <property type="match status" value="1"/>
</dbReference>
<dbReference type="AlphaFoldDB" id="A0A227P7M6"/>
<keyword evidence="1" id="KW-0805">Transcription regulation</keyword>
<feature type="domain" description="Peptidase S24/S26A/S26B/S26C" evidence="4">
    <location>
        <begin position="133"/>
        <end position="221"/>
    </location>
</feature>
<organism evidence="5 6">
    <name type="scientific">Flavobacterium araucananum</name>
    <dbReference type="NCBI Taxonomy" id="946678"/>
    <lineage>
        <taxon>Bacteria</taxon>
        <taxon>Pseudomonadati</taxon>
        <taxon>Bacteroidota</taxon>
        <taxon>Flavobacteriia</taxon>
        <taxon>Flavobacteriales</taxon>
        <taxon>Flavobacteriaceae</taxon>
        <taxon>Flavobacterium</taxon>
    </lineage>
</organism>
<dbReference type="OrthoDB" id="796548at2"/>
<evidence type="ECO:0000256" key="3">
    <source>
        <dbReference type="ARBA" id="ARBA00023163"/>
    </source>
</evidence>
<keyword evidence="2" id="KW-0238">DNA-binding</keyword>
<protein>
    <recommendedName>
        <fullName evidence="4">Peptidase S24/S26A/S26B/S26C domain-containing protein</fullName>
    </recommendedName>
</protein>
<proteinExistence type="predicted"/>
<evidence type="ECO:0000256" key="2">
    <source>
        <dbReference type="ARBA" id="ARBA00023125"/>
    </source>
</evidence>
<dbReference type="PANTHER" id="PTHR40661">
    <property type="match status" value="1"/>
</dbReference>
<dbReference type="Proteomes" id="UP000214684">
    <property type="component" value="Unassembled WGS sequence"/>
</dbReference>
<dbReference type="InterPro" id="IPR039418">
    <property type="entry name" value="LexA-like"/>
</dbReference>